<dbReference type="EMBL" id="RCMV01000654">
    <property type="protein sequence ID" value="KAG3214268.1"/>
    <property type="molecule type" value="Genomic_DNA"/>
</dbReference>
<reference evidence="1" key="1">
    <citation type="submission" date="2018-05" db="EMBL/GenBank/DDBJ databases">
        <title>Effector identification in a new, highly contiguous assembly of the strawberry crown rot pathogen Phytophthora cactorum.</title>
        <authorList>
            <person name="Armitage A.D."/>
            <person name="Nellist C.F."/>
            <person name="Bates H."/>
            <person name="Vickerstaff R.J."/>
            <person name="Harrison R.J."/>
        </authorList>
    </citation>
    <scope>NUCLEOTIDE SEQUENCE</scope>
    <source>
        <strain evidence="1">P421</strain>
    </source>
</reference>
<dbReference type="Proteomes" id="UP000760860">
    <property type="component" value="Unassembled WGS sequence"/>
</dbReference>
<accession>A0A8T1HQY5</accession>
<proteinExistence type="predicted"/>
<evidence type="ECO:0000313" key="2">
    <source>
        <dbReference type="Proteomes" id="UP000760860"/>
    </source>
</evidence>
<dbReference type="AlphaFoldDB" id="A0A8T1HQY5"/>
<gene>
    <name evidence="1" type="ORF">PC129_g14814</name>
</gene>
<organism evidence="1 2">
    <name type="scientific">Phytophthora cactorum</name>
    <dbReference type="NCBI Taxonomy" id="29920"/>
    <lineage>
        <taxon>Eukaryota</taxon>
        <taxon>Sar</taxon>
        <taxon>Stramenopiles</taxon>
        <taxon>Oomycota</taxon>
        <taxon>Peronosporomycetes</taxon>
        <taxon>Peronosporales</taxon>
        <taxon>Peronosporaceae</taxon>
        <taxon>Phytophthora</taxon>
    </lineage>
</organism>
<sequence length="82" mass="9174">MVQKMCFETRNTSGHEAEELMEEKESPSEAMYVTAVLCAESFLHLDNNRGTRVVFVDGFMKSHFKGIALLGGLVSIWARCTS</sequence>
<name>A0A8T1HQY5_9STRA</name>
<protein>
    <submittedName>
        <fullName evidence="1">Uncharacterized protein</fullName>
    </submittedName>
</protein>
<comment type="caution">
    <text evidence="1">The sequence shown here is derived from an EMBL/GenBank/DDBJ whole genome shotgun (WGS) entry which is preliminary data.</text>
</comment>
<evidence type="ECO:0000313" key="1">
    <source>
        <dbReference type="EMBL" id="KAG3214268.1"/>
    </source>
</evidence>